<comment type="caution">
    <text evidence="2">The sequence shown here is derived from an EMBL/GenBank/DDBJ whole genome shotgun (WGS) entry which is preliminary data.</text>
</comment>
<reference evidence="2 3" key="1">
    <citation type="journal article" date="2014" name="Genome Announc.">
        <title>Draft Genome Sequence of Streptomyces fradiae ATCC 19609, a Strain Highly Sensitive to Antibiotics.</title>
        <authorList>
            <person name="Bekker O.B."/>
            <person name="Klimina K.M."/>
            <person name="Vatlin A.A."/>
            <person name="Zakharevich N.V."/>
            <person name="Kasianov A.S."/>
            <person name="Danilenko V.N."/>
        </authorList>
    </citation>
    <scope>NUCLEOTIDE SEQUENCE [LARGE SCALE GENOMIC DNA]</scope>
    <source>
        <strain evidence="2 3">ATCC 19609</strain>
    </source>
</reference>
<proteinExistence type="predicted"/>
<keyword evidence="3" id="KW-1185">Reference proteome</keyword>
<feature type="compositionally biased region" description="Pro residues" evidence="1">
    <location>
        <begin position="339"/>
        <end position="364"/>
    </location>
</feature>
<evidence type="ECO:0000313" key="2">
    <source>
        <dbReference type="EMBL" id="RKM91822.1"/>
    </source>
</evidence>
<feature type="compositionally biased region" description="Pro residues" evidence="1">
    <location>
        <begin position="304"/>
        <end position="315"/>
    </location>
</feature>
<feature type="compositionally biased region" description="Low complexity" evidence="1">
    <location>
        <begin position="271"/>
        <end position="282"/>
    </location>
</feature>
<name>A0A420UWL6_9ACTN</name>
<gene>
    <name evidence="2" type="ORF">SFRA_027670</name>
</gene>
<dbReference type="Proteomes" id="UP000028058">
    <property type="component" value="Unassembled WGS sequence"/>
</dbReference>
<dbReference type="AlphaFoldDB" id="A0A420UWL6"/>
<dbReference type="EMBL" id="JNAD02000016">
    <property type="protein sequence ID" value="RKM91822.1"/>
    <property type="molecule type" value="Genomic_DNA"/>
</dbReference>
<feature type="compositionally biased region" description="Low complexity" evidence="1">
    <location>
        <begin position="365"/>
        <end position="374"/>
    </location>
</feature>
<dbReference type="OrthoDB" id="4328322at2"/>
<protein>
    <submittedName>
        <fullName evidence="2">Uncharacterized protein</fullName>
    </submittedName>
</protein>
<accession>A0A420UWL6</accession>
<evidence type="ECO:0000313" key="3">
    <source>
        <dbReference type="Proteomes" id="UP000028058"/>
    </source>
</evidence>
<feature type="compositionally biased region" description="Basic and acidic residues" evidence="1">
    <location>
        <begin position="283"/>
        <end position="296"/>
    </location>
</feature>
<evidence type="ECO:0000256" key="1">
    <source>
        <dbReference type="SAM" id="MobiDB-lite"/>
    </source>
</evidence>
<feature type="region of interest" description="Disordered" evidence="1">
    <location>
        <begin position="220"/>
        <end position="376"/>
    </location>
</feature>
<feature type="compositionally biased region" description="Pro residues" evidence="1">
    <location>
        <begin position="222"/>
        <end position="237"/>
    </location>
</feature>
<sequence length="516" mass="52084">MLLLAAAPMGRGRLVDAASALPALAAVRPEVLTGTAAAGVVELVEPADPQVVLVRLRSAAAAPGPLLVLLIGQLTLDRRQQLPHLALARTTAATARYTALPWHWLSAELQFRPPGTTTVLADLTADQAAWERMPPLSALAVAGAGLYGAVSPPPGRRAPAEPLYSRAVAALLRSAPGRPSPAELHDLAVARAGLPAEARLLTPLTTGPANAYPGLPVLPSGVAPPPPSPGRPAPPAPAGAGSPHPAAPPASAPGTGDPAVPAPATAENPASPGGSPHSPHSLHSTDHPHSPHDPHNRPNAAPAAAPPDSSPPPDVQPGSPAPAAAAGPTARGTSAPAPAGSPVPPARPVPETPAPPRPSRPPAPASAAPASAAPEDPHPAILAAAHEGRHGEAAAMAAAWEQHALRHHGPDSAEAVHWLEVRADLARLAGDFGRSCELWLSAASARLGAGEPEDGRDVVAAVDRAHHCWEQLGDGDTARRLVSRLATLRHRVPGPRPGAVEALERRIETLGAVGAN</sequence>
<feature type="compositionally biased region" description="Low complexity" evidence="1">
    <location>
        <begin position="316"/>
        <end position="338"/>
    </location>
</feature>
<organism evidence="2 3">
    <name type="scientific">Streptomyces xinghaiensis</name>
    <dbReference type="NCBI Taxonomy" id="1038928"/>
    <lineage>
        <taxon>Bacteria</taxon>
        <taxon>Bacillati</taxon>
        <taxon>Actinomycetota</taxon>
        <taxon>Actinomycetes</taxon>
        <taxon>Kitasatosporales</taxon>
        <taxon>Streptomycetaceae</taxon>
        <taxon>Streptomyces</taxon>
    </lineage>
</organism>